<evidence type="ECO:0000256" key="11">
    <source>
        <dbReference type="ARBA" id="ARBA00023125"/>
    </source>
</evidence>
<dbReference type="SUPFAM" id="SSF47819">
    <property type="entry name" value="HRDC-like"/>
    <property type="match status" value="1"/>
</dbReference>
<keyword evidence="12" id="KW-0233">DNA recombination</keyword>
<accession>A0ABT4X6U6</accession>
<comment type="similarity">
    <text evidence="3">Belongs to the helicase family. RecQ subfamily.</text>
</comment>
<comment type="caution">
    <text evidence="20">The sequence shown here is derived from an EMBL/GenBank/DDBJ whole genome shotgun (WGS) entry which is preliminary data.</text>
</comment>
<keyword evidence="13" id="KW-0234">DNA repair</keyword>
<keyword evidence="4" id="KW-0479">Metal-binding</keyword>
<name>A0ABT4X6U6_9BACI</name>
<keyword evidence="11" id="KW-0238">DNA-binding</keyword>
<dbReference type="PROSITE" id="PS51194">
    <property type="entry name" value="HELICASE_CTER"/>
    <property type="match status" value="1"/>
</dbReference>
<dbReference type="CDD" id="cd18794">
    <property type="entry name" value="SF2_C_RecQ"/>
    <property type="match status" value="1"/>
</dbReference>
<dbReference type="Pfam" id="PF09382">
    <property type="entry name" value="RQC"/>
    <property type="match status" value="1"/>
</dbReference>
<evidence type="ECO:0000256" key="1">
    <source>
        <dbReference type="ARBA" id="ARBA00001946"/>
    </source>
</evidence>
<dbReference type="GO" id="GO:0003678">
    <property type="term" value="F:DNA helicase activity"/>
    <property type="evidence" value="ECO:0007669"/>
    <property type="project" value="UniProtKB-EC"/>
</dbReference>
<keyword evidence="8 20" id="KW-0347">Helicase</keyword>
<keyword evidence="14" id="KW-0413">Isomerase</keyword>
<dbReference type="Pfam" id="PF00271">
    <property type="entry name" value="Helicase_C"/>
    <property type="match status" value="1"/>
</dbReference>
<evidence type="ECO:0000256" key="14">
    <source>
        <dbReference type="ARBA" id="ARBA00023235"/>
    </source>
</evidence>
<dbReference type="NCBIfam" id="TIGR00614">
    <property type="entry name" value="recQ_fam"/>
    <property type="match status" value="1"/>
</dbReference>
<dbReference type="Gene3D" id="3.40.50.300">
    <property type="entry name" value="P-loop containing nucleotide triphosphate hydrolases"/>
    <property type="match status" value="2"/>
</dbReference>
<dbReference type="Pfam" id="PF00270">
    <property type="entry name" value="DEAD"/>
    <property type="match status" value="1"/>
</dbReference>
<dbReference type="InterPro" id="IPR036388">
    <property type="entry name" value="WH-like_DNA-bd_sf"/>
</dbReference>
<dbReference type="SUPFAM" id="SSF46785">
    <property type="entry name" value="Winged helix' DNA-binding domain"/>
    <property type="match status" value="1"/>
</dbReference>
<dbReference type="PANTHER" id="PTHR13710:SF105">
    <property type="entry name" value="ATP-DEPENDENT DNA HELICASE Q1"/>
    <property type="match status" value="1"/>
</dbReference>
<reference evidence="20 21" key="1">
    <citation type="submission" date="2023-01" db="EMBL/GenBank/DDBJ databases">
        <title>Bacillus changyiensis sp. nov., isolated from a coastal deposit.</title>
        <authorList>
            <person name="Xiao G."/>
            <person name="Lai Q."/>
            <person name="Hu Z."/>
            <person name="Shao Z."/>
        </authorList>
    </citation>
    <scope>NUCLEOTIDE SEQUENCE [LARGE SCALE GENOMIC DNA]</scope>
    <source>
        <strain evidence="20 21">CLL-7-23</strain>
    </source>
</reference>
<dbReference type="Gene3D" id="1.10.150.80">
    <property type="entry name" value="HRDC domain"/>
    <property type="match status" value="1"/>
</dbReference>
<dbReference type="InterPro" id="IPR004589">
    <property type="entry name" value="DNA_helicase_ATP-dep_RecQ"/>
</dbReference>
<dbReference type="Pfam" id="PF00570">
    <property type="entry name" value="HRDC"/>
    <property type="match status" value="1"/>
</dbReference>
<feature type="domain" description="Helicase C-terminal" evidence="19">
    <location>
        <begin position="220"/>
        <end position="368"/>
    </location>
</feature>
<comment type="cofactor">
    <cofactor evidence="2">
        <name>Zn(2+)</name>
        <dbReference type="ChEBI" id="CHEBI:29105"/>
    </cofactor>
</comment>
<dbReference type="InterPro" id="IPR002121">
    <property type="entry name" value="HRDC_dom"/>
</dbReference>
<organism evidence="20 21">
    <name type="scientific">Bacillus changyiensis</name>
    <dbReference type="NCBI Taxonomy" id="3004103"/>
    <lineage>
        <taxon>Bacteria</taxon>
        <taxon>Bacillati</taxon>
        <taxon>Bacillota</taxon>
        <taxon>Bacilli</taxon>
        <taxon>Bacillales</taxon>
        <taxon>Bacillaceae</taxon>
        <taxon>Bacillus</taxon>
    </lineage>
</organism>
<evidence type="ECO:0000313" key="21">
    <source>
        <dbReference type="Proteomes" id="UP001211894"/>
    </source>
</evidence>
<evidence type="ECO:0000256" key="7">
    <source>
        <dbReference type="ARBA" id="ARBA00022801"/>
    </source>
</evidence>
<evidence type="ECO:0000256" key="3">
    <source>
        <dbReference type="ARBA" id="ARBA00005446"/>
    </source>
</evidence>
<comment type="cofactor">
    <cofactor evidence="1">
        <name>Mg(2+)</name>
        <dbReference type="ChEBI" id="CHEBI:18420"/>
    </cofactor>
</comment>
<evidence type="ECO:0000256" key="10">
    <source>
        <dbReference type="ARBA" id="ARBA00022840"/>
    </source>
</evidence>
<dbReference type="SMART" id="SM00490">
    <property type="entry name" value="HELICc"/>
    <property type="match status" value="1"/>
</dbReference>
<dbReference type="InterPro" id="IPR044876">
    <property type="entry name" value="HRDC_dom_sf"/>
</dbReference>
<dbReference type="InterPro" id="IPR036390">
    <property type="entry name" value="WH_DNA-bd_sf"/>
</dbReference>
<keyword evidence="21" id="KW-1185">Reference proteome</keyword>
<dbReference type="InterPro" id="IPR018982">
    <property type="entry name" value="RQC_domain"/>
</dbReference>
<evidence type="ECO:0000256" key="15">
    <source>
        <dbReference type="ARBA" id="ARBA00034617"/>
    </source>
</evidence>
<proteinExistence type="inferred from homology"/>
<dbReference type="SMART" id="SM00341">
    <property type="entry name" value="HRDC"/>
    <property type="match status" value="1"/>
</dbReference>
<dbReference type="PROSITE" id="PS51192">
    <property type="entry name" value="HELICASE_ATP_BIND_1"/>
    <property type="match status" value="1"/>
</dbReference>
<feature type="domain" description="Helicase ATP-binding" evidence="18">
    <location>
        <begin position="27"/>
        <end position="196"/>
    </location>
</feature>
<evidence type="ECO:0000256" key="9">
    <source>
        <dbReference type="ARBA" id="ARBA00022833"/>
    </source>
</evidence>
<evidence type="ECO:0000256" key="12">
    <source>
        <dbReference type="ARBA" id="ARBA00023172"/>
    </source>
</evidence>
<keyword evidence="5" id="KW-0547">Nucleotide-binding</keyword>
<keyword evidence="9" id="KW-0862">Zinc</keyword>
<dbReference type="PROSITE" id="PS50967">
    <property type="entry name" value="HRDC"/>
    <property type="match status" value="1"/>
</dbReference>
<evidence type="ECO:0000256" key="5">
    <source>
        <dbReference type="ARBA" id="ARBA00022741"/>
    </source>
</evidence>
<evidence type="ECO:0000259" key="19">
    <source>
        <dbReference type="PROSITE" id="PS51194"/>
    </source>
</evidence>
<protein>
    <recommendedName>
        <fullName evidence="16">DNA helicase RecQ</fullName>
        <ecNumber evidence="16">5.6.2.4</ecNumber>
    </recommendedName>
</protein>
<gene>
    <name evidence="20" type="primary">recQ</name>
    <name evidence="20" type="ORF">PJ311_14680</name>
</gene>
<dbReference type="CDD" id="cd17920">
    <property type="entry name" value="DEXHc_RecQ"/>
    <property type="match status" value="1"/>
</dbReference>
<evidence type="ECO:0000256" key="16">
    <source>
        <dbReference type="NCBIfam" id="TIGR01389"/>
    </source>
</evidence>
<dbReference type="InterPro" id="IPR032284">
    <property type="entry name" value="RecQ_Zn-bd"/>
</dbReference>
<dbReference type="Gene3D" id="1.10.10.10">
    <property type="entry name" value="Winged helix-like DNA-binding domain superfamily/Winged helix DNA-binding domain"/>
    <property type="match status" value="1"/>
</dbReference>
<dbReference type="NCBIfam" id="TIGR01389">
    <property type="entry name" value="recQ"/>
    <property type="match status" value="1"/>
</dbReference>
<dbReference type="EMBL" id="JAQKAB010000010">
    <property type="protein sequence ID" value="MDA7027822.1"/>
    <property type="molecule type" value="Genomic_DNA"/>
</dbReference>
<evidence type="ECO:0000259" key="18">
    <source>
        <dbReference type="PROSITE" id="PS51192"/>
    </source>
</evidence>
<dbReference type="Pfam" id="PF16124">
    <property type="entry name" value="RecQ_Zn_bind"/>
    <property type="match status" value="1"/>
</dbReference>
<keyword evidence="6" id="KW-0227">DNA damage</keyword>
<sequence>MLEKAETLLQQYFGYQSLRSGQQDAIQSVVTNQLDTVCIMPTGGGKSICYQIPALLFGGTTLVISPLISLMKDQVDALNQSGIKASYINSSLDDNRINERLSIFKQGGYTLFYVTPERLSSPDFIRVVSEIHIPLVAIDEAHCISQWGHDFRPSYRHIKEFLSLLSNRPVVLALTATATPEVHEDICAQLGIQKENTIFTGFSRDNLTFKILKGENKEHFIESYILKNRSEAGIIYTTTRREAERISGKFLKKGIAAGCYHGGMNDKERERQQDLFLNDELNVMVATSAFGMGIDKSNIRYCIHYQIPKSMESYYQEAGRAGRDGLASECILLFSPQDIRLQRFLIEQSIEDEEIKAQDMKKLRQMVDFCHTEDCLEQFILSYFGEEQTVKCGRCGNCLDTRKMSDVTKEAQMVLSCIIRMGERFGKTMVAQVLSGSKNKKVMDNGFQHLSTYGILKQRSVSEISDFIEFLIADQYIQMSEGTYPILFVTNKGRTVLLGQEKVMRKEKMNTVQIVKDDQLFELLRTLRKKIAQEQGVPPFIVFSDETLKDMCTKIPLTEDELMNVKGVGEQKREKYGAMFLQELKAYKTKNQGRIIN</sequence>
<dbReference type="InterPro" id="IPR014001">
    <property type="entry name" value="Helicase_ATP-bd"/>
</dbReference>
<dbReference type="RefSeq" id="WP_271341640.1">
    <property type="nucleotide sequence ID" value="NZ_JAQKAB010000010.1"/>
</dbReference>
<dbReference type="SMART" id="SM00956">
    <property type="entry name" value="RQC"/>
    <property type="match status" value="1"/>
</dbReference>
<dbReference type="PANTHER" id="PTHR13710">
    <property type="entry name" value="DNA HELICASE RECQ FAMILY MEMBER"/>
    <property type="match status" value="1"/>
</dbReference>
<evidence type="ECO:0000256" key="13">
    <source>
        <dbReference type="ARBA" id="ARBA00023204"/>
    </source>
</evidence>
<dbReference type="InterPro" id="IPR027417">
    <property type="entry name" value="P-loop_NTPase"/>
</dbReference>
<feature type="domain" description="HRDC" evidence="17">
    <location>
        <begin position="514"/>
        <end position="594"/>
    </location>
</feature>
<evidence type="ECO:0000256" key="8">
    <source>
        <dbReference type="ARBA" id="ARBA00022806"/>
    </source>
</evidence>
<dbReference type="InterPro" id="IPR006293">
    <property type="entry name" value="DNA_helicase_ATP-dep_RecQ_bac"/>
</dbReference>
<dbReference type="EC" id="5.6.2.4" evidence="16"/>
<dbReference type="InterPro" id="IPR001650">
    <property type="entry name" value="Helicase_C-like"/>
</dbReference>
<dbReference type="SMART" id="SM00487">
    <property type="entry name" value="DEXDc"/>
    <property type="match status" value="1"/>
</dbReference>
<dbReference type="InterPro" id="IPR010997">
    <property type="entry name" value="HRDC-like_sf"/>
</dbReference>
<dbReference type="GO" id="GO:0016787">
    <property type="term" value="F:hydrolase activity"/>
    <property type="evidence" value="ECO:0007669"/>
    <property type="project" value="UniProtKB-KW"/>
</dbReference>
<dbReference type="InterPro" id="IPR011545">
    <property type="entry name" value="DEAD/DEAH_box_helicase_dom"/>
</dbReference>
<comment type="catalytic activity">
    <reaction evidence="15">
        <text>Couples ATP hydrolysis with the unwinding of duplex DNA by translocating in the 3'-5' direction.</text>
        <dbReference type="EC" id="5.6.2.4"/>
    </reaction>
</comment>
<keyword evidence="7 20" id="KW-0378">Hydrolase</keyword>
<evidence type="ECO:0000259" key="17">
    <source>
        <dbReference type="PROSITE" id="PS50967"/>
    </source>
</evidence>
<evidence type="ECO:0000256" key="6">
    <source>
        <dbReference type="ARBA" id="ARBA00022763"/>
    </source>
</evidence>
<evidence type="ECO:0000256" key="4">
    <source>
        <dbReference type="ARBA" id="ARBA00022723"/>
    </source>
</evidence>
<dbReference type="SUPFAM" id="SSF52540">
    <property type="entry name" value="P-loop containing nucleoside triphosphate hydrolases"/>
    <property type="match status" value="1"/>
</dbReference>
<evidence type="ECO:0000256" key="2">
    <source>
        <dbReference type="ARBA" id="ARBA00001947"/>
    </source>
</evidence>
<keyword evidence="10" id="KW-0067">ATP-binding</keyword>
<evidence type="ECO:0000313" key="20">
    <source>
        <dbReference type="EMBL" id="MDA7027822.1"/>
    </source>
</evidence>
<dbReference type="Proteomes" id="UP001211894">
    <property type="component" value="Unassembled WGS sequence"/>
</dbReference>